<proteinExistence type="predicted"/>
<comment type="caution">
    <text evidence="1">The sequence shown here is derived from an EMBL/GenBank/DDBJ whole genome shotgun (WGS) entry which is preliminary data.</text>
</comment>
<dbReference type="RefSeq" id="WP_004327343.1">
    <property type="nucleotide sequence ID" value="NZ_JAGHEF010000002.1"/>
</dbReference>
<evidence type="ECO:0008006" key="3">
    <source>
        <dbReference type="Google" id="ProtNLM"/>
    </source>
</evidence>
<evidence type="ECO:0000313" key="1">
    <source>
        <dbReference type="EMBL" id="EIY87217.1"/>
    </source>
</evidence>
<reference evidence="1 2" key="1">
    <citation type="submission" date="2012-02" db="EMBL/GenBank/DDBJ databases">
        <title>The Genome Sequence of Bacteroides xylanisolvens CL03T12C04.</title>
        <authorList>
            <consortium name="The Broad Institute Genome Sequencing Platform"/>
            <person name="Earl A."/>
            <person name="Ward D."/>
            <person name="Feldgarden M."/>
            <person name="Gevers D."/>
            <person name="Zitomersky N.L."/>
            <person name="Coyne M.J."/>
            <person name="Comstock L.E."/>
            <person name="Young S.K."/>
            <person name="Zeng Q."/>
            <person name="Gargeya S."/>
            <person name="Fitzgerald M."/>
            <person name="Haas B."/>
            <person name="Abouelleil A."/>
            <person name="Alvarado L."/>
            <person name="Arachchi H.M."/>
            <person name="Berlin A."/>
            <person name="Chapman S.B."/>
            <person name="Gearin G."/>
            <person name="Goldberg J."/>
            <person name="Griggs A."/>
            <person name="Gujja S."/>
            <person name="Hansen M."/>
            <person name="Heiman D."/>
            <person name="Howarth C."/>
            <person name="Larimer J."/>
            <person name="Lui A."/>
            <person name="MacDonald P.J.P."/>
            <person name="McCowen C."/>
            <person name="Montmayeur A."/>
            <person name="Murphy C."/>
            <person name="Neiman D."/>
            <person name="Pearson M."/>
            <person name="Priest M."/>
            <person name="Roberts A."/>
            <person name="Saif S."/>
            <person name="Shea T."/>
            <person name="Sisk P."/>
            <person name="Stolte C."/>
            <person name="Sykes S."/>
            <person name="Wortman J."/>
            <person name="Nusbaum C."/>
            <person name="Birren B."/>
        </authorList>
    </citation>
    <scope>NUCLEOTIDE SEQUENCE [LARGE SCALE GENOMIC DNA]</scope>
    <source>
        <strain evidence="1 2">CL03T12C04</strain>
    </source>
</reference>
<accession>I9AIQ1</accession>
<name>I9AIQ1_9BACE</name>
<sequence>MEKYSYNSAIDFFEIDPTALSDGLAYAEKNGYTALRIRCLNHNVSERYILDFSDFADRLFVRKLIIGNCFLIKKILNVDALYTLRNLEYLSIDQPIKLDMLQFSNLKTLYFTGDNKLKNIEALINLRDLLMTSTTHQDLTHLENLRNLETLRICGGRITSLKGIEAFRNLERLDLLYCRKLIDVDSISKLANLKKLHIEKCVQLANFSFLQGNQTIQNLFVEKITNLGFISSMSNLEKFSFWNCIDGNLEPLIHIPCRIYFYPNKRHYSHTLEQINKMRITNGLTS</sequence>
<dbReference type="InterPro" id="IPR001611">
    <property type="entry name" value="Leu-rich_rpt"/>
</dbReference>
<dbReference type="Proteomes" id="UP000003566">
    <property type="component" value="Unassembled WGS sequence"/>
</dbReference>
<dbReference type="PROSITE" id="PS51450">
    <property type="entry name" value="LRR"/>
    <property type="match status" value="1"/>
</dbReference>
<dbReference type="AlphaFoldDB" id="I9AIQ1"/>
<organism evidence="1 2">
    <name type="scientific">Bacteroides xylanisolvens CL03T12C04</name>
    <dbReference type="NCBI Taxonomy" id="997892"/>
    <lineage>
        <taxon>Bacteria</taxon>
        <taxon>Pseudomonadati</taxon>
        <taxon>Bacteroidota</taxon>
        <taxon>Bacteroidia</taxon>
        <taxon>Bacteroidales</taxon>
        <taxon>Bacteroidaceae</taxon>
        <taxon>Bacteroides</taxon>
    </lineage>
</organism>
<dbReference type="HOGENOM" id="CLU_076530_0_0_10"/>
<dbReference type="Gene3D" id="3.80.10.10">
    <property type="entry name" value="Ribonuclease Inhibitor"/>
    <property type="match status" value="1"/>
</dbReference>
<gene>
    <name evidence="1" type="ORF">HMPREF1074_01588</name>
</gene>
<evidence type="ECO:0000313" key="2">
    <source>
        <dbReference type="Proteomes" id="UP000003566"/>
    </source>
</evidence>
<dbReference type="EMBL" id="AGXE01000008">
    <property type="protein sequence ID" value="EIY87217.1"/>
    <property type="molecule type" value="Genomic_DNA"/>
</dbReference>
<dbReference type="InterPro" id="IPR032675">
    <property type="entry name" value="LRR_dom_sf"/>
</dbReference>
<dbReference type="SUPFAM" id="SSF52058">
    <property type="entry name" value="L domain-like"/>
    <property type="match status" value="1"/>
</dbReference>
<dbReference type="PATRIC" id="fig|997892.3.peg.1632"/>
<protein>
    <recommendedName>
        <fullName evidence="3">Leucine-rich repeat domain-containing protein</fullName>
    </recommendedName>
</protein>